<evidence type="ECO:0000256" key="3">
    <source>
        <dbReference type="ARBA" id="ARBA00023163"/>
    </source>
</evidence>
<dbReference type="AlphaFoldDB" id="A0A1Y6CNY2"/>
<dbReference type="GO" id="GO:0003677">
    <property type="term" value="F:DNA binding"/>
    <property type="evidence" value="ECO:0007669"/>
    <property type="project" value="UniProtKB-UniRule"/>
</dbReference>
<dbReference type="InterPro" id="IPR011075">
    <property type="entry name" value="TetR_C"/>
</dbReference>
<evidence type="ECO:0000259" key="6">
    <source>
        <dbReference type="PROSITE" id="PS50977"/>
    </source>
</evidence>
<evidence type="ECO:0000256" key="4">
    <source>
        <dbReference type="PROSITE-ProRule" id="PRU00335"/>
    </source>
</evidence>
<accession>A0A1Y6CNY2</accession>
<dbReference type="Gene3D" id="1.10.10.60">
    <property type="entry name" value="Homeodomain-like"/>
    <property type="match status" value="1"/>
</dbReference>
<dbReference type="Pfam" id="PF16925">
    <property type="entry name" value="TetR_C_13"/>
    <property type="match status" value="1"/>
</dbReference>
<dbReference type="EMBL" id="FWZX01000037">
    <property type="protein sequence ID" value="SMF77692.1"/>
    <property type="molecule type" value="Genomic_DNA"/>
</dbReference>
<feature type="domain" description="HTH tetR-type" evidence="6">
    <location>
        <begin position="28"/>
        <end position="88"/>
    </location>
</feature>
<gene>
    <name evidence="7" type="ORF">SAMN05428998_13733</name>
</gene>
<feature type="region of interest" description="Disordered" evidence="5">
    <location>
        <begin position="1"/>
        <end position="30"/>
    </location>
</feature>
<dbReference type="SUPFAM" id="SSF46689">
    <property type="entry name" value="Homeodomain-like"/>
    <property type="match status" value="1"/>
</dbReference>
<sequence>MVQKKKGPPPLPGARLQAPRRGRGRPPAYDPEVALDKAQETFWKRGYAATSLDELSAATGMNRPSLYNAFGDKRALYLKTLERYRAKSNAAVAEAFTDGRPLRQALRAICDALLAIWLSGDEGPRGCYLIGTAVTEAATEPAVREQLLASMRSSDAGFARLIERGAARGEVRPGSDPAALGRLAAATVHTLALRARIGTPPDELAAVVEALVDTVCGPE</sequence>
<evidence type="ECO:0000256" key="1">
    <source>
        <dbReference type="ARBA" id="ARBA00023015"/>
    </source>
</evidence>
<dbReference type="Gene3D" id="1.10.357.10">
    <property type="entry name" value="Tetracycline Repressor, domain 2"/>
    <property type="match status" value="1"/>
</dbReference>
<dbReference type="Proteomes" id="UP000192917">
    <property type="component" value="Unassembled WGS sequence"/>
</dbReference>
<reference evidence="7 8" key="1">
    <citation type="submission" date="2017-04" db="EMBL/GenBank/DDBJ databases">
        <authorList>
            <person name="Afonso C.L."/>
            <person name="Miller P.J."/>
            <person name="Scott M.A."/>
            <person name="Spackman E."/>
            <person name="Goraichik I."/>
            <person name="Dimitrov K.M."/>
            <person name="Suarez D.L."/>
            <person name="Swayne D.E."/>
        </authorList>
    </citation>
    <scope>NUCLEOTIDE SEQUENCE [LARGE SCALE GENOMIC DNA]</scope>
    <source>
        <strain evidence="7 8">USBA 355</strain>
    </source>
</reference>
<dbReference type="InterPro" id="IPR001647">
    <property type="entry name" value="HTH_TetR"/>
</dbReference>
<protein>
    <submittedName>
        <fullName evidence="7">Transcriptional regulator, TetR family</fullName>
    </submittedName>
</protein>
<dbReference type="STRING" id="560819.SAMN05428998_13733"/>
<dbReference type="RefSeq" id="WP_085126051.1">
    <property type="nucleotide sequence ID" value="NZ_FWZX01000037.1"/>
</dbReference>
<dbReference type="PROSITE" id="PS50977">
    <property type="entry name" value="HTH_TETR_2"/>
    <property type="match status" value="1"/>
</dbReference>
<dbReference type="InterPro" id="IPR036271">
    <property type="entry name" value="Tet_transcr_reg_TetR-rel_C_sf"/>
</dbReference>
<evidence type="ECO:0000256" key="5">
    <source>
        <dbReference type="SAM" id="MobiDB-lite"/>
    </source>
</evidence>
<evidence type="ECO:0000313" key="8">
    <source>
        <dbReference type="Proteomes" id="UP000192917"/>
    </source>
</evidence>
<name>A0A1Y6CNY2_9PROT</name>
<dbReference type="Pfam" id="PF00440">
    <property type="entry name" value="TetR_N"/>
    <property type="match status" value="1"/>
</dbReference>
<proteinExistence type="predicted"/>
<keyword evidence="1" id="KW-0805">Transcription regulation</keyword>
<keyword evidence="2 4" id="KW-0238">DNA-binding</keyword>
<dbReference type="PANTHER" id="PTHR47506">
    <property type="entry name" value="TRANSCRIPTIONAL REGULATORY PROTEIN"/>
    <property type="match status" value="1"/>
</dbReference>
<keyword evidence="8" id="KW-1185">Reference proteome</keyword>
<keyword evidence="3" id="KW-0804">Transcription</keyword>
<feature type="DNA-binding region" description="H-T-H motif" evidence="4">
    <location>
        <begin position="51"/>
        <end position="70"/>
    </location>
</feature>
<evidence type="ECO:0000256" key="2">
    <source>
        <dbReference type="ARBA" id="ARBA00023125"/>
    </source>
</evidence>
<dbReference type="PANTHER" id="PTHR47506:SF1">
    <property type="entry name" value="HTH-TYPE TRANSCRIPTIONAL REGULATOR YJDC"/>
    <property type="match status" value="1"/>
</dbReference>
<dbReference type="SUPFAM" id="SSF48498">
    <property type="entry name" value="Tetracyclin repressor-like, C-terminal domain"/>
    <property type="match status" value="1"/>
</dbReference>
<dbReference type="InterPro" id="IPR009057">
    <property type="entry name" value="Homeodomain-like_sf"/>
</dbReference>
<organism evidence="7 8">
    <name type="scientific">Tistlia consotensis USBA 355</name>
    <dbReference type="NCBI Taxonomy" id="560819"/>
    <lineage>
        <taxon>Bacteria</taxon>
        <taxon>Pseudomonadati</taxon>
        <taxon>Pseudomonadota</taxon>
        <taxon>Alphaproteobacteria</taxon>
        <taxon>Rhodospirillales</taxon>
        <taxon>Rhodovibrionaceae</taxon>
        <taxon>Tistlia</taxon>
    </lineage>
</organism>
<evidence type="ECO:0000313" key="7">
    <source>
        <dbReference type="EMBL" id="SMF77692.1"/>
    </source>
</evidence>